<sequence length="119" mass="13802">MKQAMVILVFHSRPMTSCVNLECQNNLLEILITERNIKRIDYAEKSNEELKNALVMGLLHAAASVFEAGVHHGCRQEVVDTHKDELYWASVWNTSRLVFKFHLFHENDSDDFWQTVIQG</sequence>
<proteinExistence type="predicted"/>
<protein>
    <submittedName>
        <fullName evidence="1">Uncharacterized protein</fullName>
    </submittedName>
</protein>
<accession>A0AAV5T5H8</accession>
<evidence type="ECO:0000313" key="2">
    <source>
        <dbReference type="Proteomes" id="UP001432027"/>
    </source>
</evidence>
<dbReference type="AlphaFoldDB" id="A0AAV5T5H8"/>
<evidence type="ECO:0000313" key="1">
    <source>
        <dbReference type="EMBL" id="GMS90836.1"/>
    </source>
</evidence>
<dbReference type="EMBL" id="BTSX01000003">
    <property type="protein sequence ID" value="GMS90836.1"/>
    <property type="molecule type" value="Genomic_DNA"/>
</dbReference>
<organism evidence="1 2">
    <name type="scientific">Pristionchus entomophagus</name>
    <dbReference type="NCBI Taxonomy" id="358040"/>
    <lineage>
        <taxon>Eukaryota</taxon>
        <taxon>Metazoa</taxon>
        <taxon>Ecdysozoa</taxon>
        <taxon>Nematoda</taxon>
        <taxon>Chromadorea</taxon>
        <taxon>Rhabditida</taxon>
        <taxon>Rhabditina</taxon>
        <taxon>Diplogasteromorpha</taxon>
        <taxon>Diplogasteroidea</taxon>
        <taxon>Neodiplogasteridae</taxon>
        <taxon>Pristionchus</taxon>
    </lineage>
</organism>
<reference evidence="1" key="1">
    <citation type="submission" date="2023-10" db="EMBL/GenBank/DDBJ databases">
        <title>Genome assembly of Pristionchus species.</title>
        <authorList>
            <person name="Yoshida K."/>
            <person name="Sommer R.J."/>
        </authorList>
    </citation>
    <scope>NUCLEOTIDE SEQUENCE</scope>
    <source>
        <strain evidence="1">RS0144</strain>
    </source>
</reference>
<dbReference type="Proteomes" id="UP001432027">
    <property type="component" value="Unassembled WGS sequence"/>
</dbReference>
<comment type="caution">
    <text evidence="1">The sequence shown here is derived from an EMBL/GenBank/DDBJ whole genome shotgun (WGS) entry which is preliminary data.</text>
</comment>
<name>A0AAV5T5H8_9BILA</name>
<gene>
    <name evidence="1" type="ORF">PENTCL1PPCAC_13011</name>
</gene>
<keyword evidence="2" id="KW-1185">Reference proteome</keyword>